<sequence length="493" mass="52954">MHTKPQLLTQLQLLAPGDRPRPVIDAYPSSAFAKTIMAPLLKRVPRIAGIKTELSVLDIMLVKSQDYAACPNDTDSDADDDNMKHRDLVAILSPLRTDDRAEIVMADGTVWVASPRTTSSQGCSYDFVSVGENGATLTARWARRRCASTSATSGQPPASPSQDYKYTFSIINLDCRRHPIMATLTPSSLEIFDSFTTVSQSSPQYPPTSPLLASPAASLSSGQEPEPRRRVMMVEEWQKNFIAISAIWVASRVGWSPDSRHVDTTSSPVTYSAPSSPLNTSSPVRKTSSPVLSIKKAQTMNVLDVPKRNSVPVTTPQPVDRSKVSILPKRATSTGAAFMQRRRAVLRADSGSSEDVDPSPGAIDKRPRRTLSGDWTGNMATGLGQHSLAAIALEEVDVPETPATAASLAPAPLPIMTTASVRAAAKPEQPTLWHNATTLSTGARSGSTTPAQPTTDGKVSPLSAAAVREGIEGKARHAKWKSITSWLSKLRSR</sequence>
<feature type="region of interest" description="Disordered" evidence="1">
    <location>
        <begin position="259"/>
        <end position="289"/>
    </location>
</feature>
<dbReference type="AlphaFoldDB" id="A0A136IUG1"/>
<protein>
    <submittedName>
        <fullName evidence="2">Uncharacterized protein</fullName>
    </submittedName>
</protein>
<feature type="compositionally biased region" description="Polar residues" evidence="1">
    <location>
        <begin position="436"/>
        <end position="457"/>
    </location>
</feature>
<feature type="region of interest" description="Disordered" evidence="1">
    <location>
        <begin position="346"/>
        <end position="373"/>
    </location>
</feature>
<evidence type="ECO:0000313" key="2">
    <source>
        <dbReference type="EMBL" id="KXJ88446.1"/>
    </source>
</evidence>
<feature type="region of interest" description="Disordered" evidence="1">
    <location>
        <begin position="436"/>
        <end position="461"/>
    </location>
</feature>
<accession>A0A136IUG1</accession>
<feature type="compositionally biased region" description="Low complexity" evidence="1">
    <location>
        <begin position="210"/>
        <end position="221"/>
    </location>
</feature>
<gene>
    <name evidence="2" type="ORF">Micbo1qcDRAFT_166492</name>
</gene>
<feature type="region of interest" description="Disordered" evidence="1">
    <location>
        <begin position="202"/>
        <end position="227"/>
    </location>
</feature>
<evidence type="ECO:0000313" key="3">
    <source>
        <dbReference type="Proteomes" id="UP000070501"/>
    </source>
</evidence>
<dbReference type="STRING" id="196109.A0A136IUG1"/>
<organism evidence="2 3">
    <name type="scientific">Microdochium bolleyi</name>
    <dbReference type="NCBI Taxonomy" id="196109"/>
    <lineage>
        <taxon>Eukaryota</taxon>
        <taxon>Fungi</taxon>
        <taxon>Dikarya</taxon>
        <taxon>Ascomycota</taxon>
        <taxon>Pezizomycotina</taxon>
        <taxon>Sordariomycetes</taxon>
        <taxon>Xylariomycetidae</taxon>
        <taxon>Xylariales</taxon>
        <taxon>Microdochiaceae</taxon>
        <taxon>Microdochium</taxon>
    </lineage>
</organism>
<dbReference type="OrthoDB" id="5404323at2759"/>
<dbReference type="Proteomes" id="UP000070501">
    <property type="component" value="Unassembled WGS sequence"/>
</dbReference>
<proteinExistence type="predicted"/>
<feature type="compositionally biased region" description="Polar residues" evidence="1">
    <location>
        <begin position="264"/>
        <end position="289"/>
    </location>
</feature>
<keyword evidence="3" id="KW-1185">Reference proteome</keyword>
<dbReference type="InParanoid" id="A0A136IUG1"/>
<name>A0A136IUG1_9PEZI</name>
<dbReference type="EMBL" id="KQ964258">
    <property type="protein sequence ID" value="KXJ88446.1"/>
    <property type="molecule type" value="Genomic_DNA"/>
</dbReference>
<reference evidence="3" key="1">
    <citation type="submission" date="2016-02" db="EMBL/GenBank/DDBJ databases">
        <title>Draft genome sequence of Microdochium bolleyi, a fungal endophyte of beachgrass.</title>
        <authorList>
            <consortium name="DOE Joint Genome Institute"/>
            <person name="David A.S."/>
            <person name="May G."/>
            <person name="Haridas S."/>
            <person name="Lim J."/>
            <person name="Wang M."/>
            <person name="Labutti K."/>
            <person name="Lipzen A."/>
            <person name="Barry K."/>
            <person name="Grigoriev I.V."/>
        </authorList>
    </citation>
    <scope>NUCLEOTIDE SEQUENCE [LARGE SCALE GENOMIC DNA]</scope>
    <source>
        <strain evidence="3">J235TASD1</strain>
    </source>
</reference>
<evidence type="ECO:0000256" key="1">
    <source>
        <dbReference type="SAM" id="MobiDB-lite"/>
    </source>
</evidence>